<dbReference type="Pfam" id="PF14136">
    <property type="entry name" value="DUF4303"/>
    <property type="match status" value="1"/>
</dbReference>
<evidence type="ECO:0000313" key="1">
    <source>
        <dbReference type="EMBL" id="ATA87132.1"/>
    </source>
</evidence>
<accession>A0A250FPM0</accession>
<sequence length="194" mass="22408">MDKQKIEELTSTLCNSIVNDLNQMKDNHKQTYALALVCNDAMEHFFLALANTEDLEKILSENEVTPTDTDDFLYFKWSPNEWLCMSYDLEDSQLKAFNKKLREEVSAIKSDCDNYRKTMLEVCMAALVKAKPQVESLLKHSNLPIFVSFTDISKLQEIENYTALQINSKEVYEAFSTRFAELDWGKDLGVYAPF</sequence>
<protein>
    <recommendedName>
        <fullName evidence="3">DUF4303 domain-containing protein</fullName>
    </recommendedName>
</protein>
<dbReference type="AlphaFoldDB" id="A0A250FPM0"/>
<dbReference type="EMBL" id="CP022386">
    <property type="protein sequence ID" value="ATA87132.1"/>
    <property type="molecule type" value="Genomic_DNA"/>
</dbReference>
<name>A0A250FPM0_9FLAO</name>
<reference evidence="2" key="1">
    <citation type="submission" date="2017-06" db="EMBL/GenBank/DDBJ databases">
        <title>Capnocytophaga spp. assemblies.</title>
        <authorList>
            <person name="Gulvik C.A."/>
        </authorList>
    </citation>
    <scope>NUCLEOTIDE SEQUENCE [LARGE SCALE GENOMIC DNA]</scope>
    <source>
        <strain evidence="2">H1496</strain>
    </source>
</reference>
<dbReference type="InterPro" id="IPR025409">
    <property type="entry name" value="DUF4303"/>
</dbReference>
<dbReference type="KEGG" id="cgh:CGC50_08160"/>
<dbReference type="GeneID" id="84808524"/>
<dbReference type="Proteomes" id="UP000217250">
    <property type="component" value="Chromosome"/>
</dbReference>
<organism evidence="1 2">
    <name type="scientific">Capnocytophaga gingivalis</name>
    <dbReference type="NCBI Taxonomy" id="1017"/>
    <lineage>
        <taxon>Bacteria</taxon>
        <taxon>Pseudomonadati</taxon>
        <taxon>Bacteroidota</taxon>
        <taxon>Flavobacteriia</taxon>
        <taxon>Flavobacteriales</taxon>
        <taxon>Flavobacteriaceae</taxon>
        <taxon>Capnocytophaga</taxon>
    </lineage>
</organism>
<evidence type="ECO:0000313" key="2">
    <source>
        <dbReference type="Proteomes" id="UP000217250"/>
    </source>
</evidence>
<gene>
    <name evidence="1" type="ORF">CGC50_08160</name>
</gene>
<dbReference type="OrthoDB" id="1149730at2"/>
<evidence type="ECO:0008006" key="3">
    <source>
        <dbReference type="Google" id="ProtNLM"/>
    </source>
</evidence>
<proteinExistence type="predicted"/>
<dbReference type="RefSeq" id="WP_095910428.1">
    <property type="nucleotide sequence ID" value="NZ_CP022386.1"/>
</dbReference>